<proteinExistence type="predicted"/>
<evidence type="ECO:0000313" key="2">
    <source>
        <dbReference type="EMBL" id="KAH0568582.1"/>
    </source>
</evidence>
<sequence>MEGTGFFASSEPAVALCRSRDTHWQNELAPYQAQAPTMYFLAVHTVIATTLPCTLFLDLDNQLPATSYQPPAIRLSSLCTKTSMTRTTIAGGETIKATRKRGLWQTKKSKGRDRCSGIPLASHRTPRQP</sequence>
<feature type="compositionally biased region" description="Basic residues" evidence="1">
    <location>
        <begin position="100"/>
        <end position="111"/>
    </location>
</feature>
<reference evidence="2 3" key="1">
    <citation type="journal article" date="2021" name="J. Hered.">
        <title>A chromosome-level genome assembly of the parasitoid wasp, Cotesia glomerata (Hymenoptera: Braconidae).</title>
        <authorList>
            <person name="Pinto B.J."/>
            <person name="Weis J.J."/>
            <person name="Gamble T."/>
            <person name="Ode P.J."/>
            <person name="Paul R."/>
            <person name="Zaspel J.M."/>
        </authorList>
    </citation>
    <scope>NUCLEOTIDE SEQUENCE [LARGE SCALE GENOMIC DNA]</scope>
    <source>
        <strain evidence="2">CgM1</strain>
    </source>
</reference>
<evidence type="ECO:0000256" key="1">
    <source>
        <dbReference type="SAM" id="MobiDB-lite"/>
    </source>
</evidence>
<dbReference type="AlphaFoldDB" id="A0AAV7J929"/>
<comment type="caution">
    <text evidence="2">The sequence shown here is derived from an EMBL/GenBank/DDBJ whole genome shotgun (WGS) entry which is preliminary data.</text>
</comment>
<accession>A0AAV7J929</accession>
<dbReference type="Proteomes" id="UP000826195">
    <property type="component" value="Unassembled WGS sequence"/>
</dbReference>
<evidence type="ECO:0000313" key="3">
    <source>
        <dbReference type="Proteomes" id="UP000826195"/>
    </source>
</evidence>
<protein>
    <submittedName>
        <fullName evidence="2">Uncharacterized protein</fullName>
    </submittedName>
</protein>
<gene>
    <name evidence="2" type="ORF">KQX54_021241</name>
</gene>
<name>A0AAV7J929_COTGL</name>
<organism evidence="2 3">
    <name type="scientific">Cotesia glomerata</name>
    <name type="common">Lepidopteran parasitic wasp</name>
    <name type="synonym">Apanteles glomeratus</name>
    <dbReference type="NCBI Taxonomy" id="32391"/>
    <lineage>
        <taxon>Eukaryota</taxon>
        <taxon>Metazoa</taxon>
        <taxon>Ecdysozoa</taxon>
        <taxon>Arthropoda</taxon>
        <taxon>Hexapoda</taxon>
        <taxon>Insecta</taxon>
        <taxon>Pterygota</taxon>
        <taxon>Neoptera</taxon>
        <taxon>Endopterygota</taxon>
        <taxon>Hymenoptera</taxon>
        <taxon>Apocrita</taxon>
        <taxon>Ichneumonoidea</taxon>
        <taxon>Braconidae</taxon>
        <taxon>Microgastrinae</taxon>
        <taxon>Cotesia</taxon>
    </lineage>
</organism>
<feature type="region of interest" description="Disordered" evidence="1">
    <location>
        <begin position="100"/>
        <end position="129"/>
    </location>
</feature>
<dbReference type="EMBL" id="JAHXZJ010000001">
    <property type="protein sequence ID" value="KAH0568582.1"/>
    <property type="molecule type" value="Genomic_DNA"/>
</dbReference>
<keyword evidence="3" id="KW-1185">Reference proteome</keyword>